<dbReference type="EMBL" id="JBHTBS010000006">
    <property type="protein sequence ID" value="MFC7338012.1"/>
    <property type="molecule type" value="Genomic_DNA"/>
</dbReference>
<sequence length="158" mass="16933">MKLLLTVGASIFLLGCDSPSRTGRASGNGSIETKHLTAAEYEDFISTPDKLTAVMFHADWCAPCREFGPVVEEVVAASEGMAVLGMIDVEDFPELARNLGVSGIPDLRLFRDGVMVDSMKGSIPAEQLRHHFAIQMNGMGEHGTPPGSSESREETIAP</sequence>
<dbReference type="SUPFAM" id="SSF52833">
    <property type="entry name" value="Thioredoxin-like"/>
    <property type="match status" value="1"/>
</dbReference>
<dbReference type="Pfam" id="PF00085">
    <property type="entry name" value="Thioredoxin"/>
    <property type="match status" value="1"/>
</dbReference>
<dbReference type="Gene3D" id="3.40.30.10">
    <property type="entry name" value="Glutaredoxin"/>
    <property type="match status" value="1"/>
</dbReference>
<dbReference type="PANTHER" id="PTHR45663:SF11">
    <property type="entry name" value="GEO12009P1"/>
    <property type="match status" value="1"/>
</dbReference>
<dbReference type="InterPro" id="IPR036249">
    <property type="entry name" value="Thioredoxin-like_sf"/>
</dbReference>
<accession>A0ABW2L9X9</accession>
<evidence type="ECO:0000313" key="4">
    <source>
        <dbReference type="Proteomes" id="UP001596472"/>
    </source>
</evidence>
<proteinExistence type="predicted"/>
<dbReference type="PANTHER" id="PTHR45663">
    <property type="entry name" value="GEO12009P1"/>
    <property type="match status" value="1"/>
</dbReference>
<comment type="caution">
    <text evidence="3">The sequence shown here is derived from an EMBL/GenBank/DDBJ whole genome shotgun (WGS) entry which is preliminary data.</text>
</comment>
<evidence type="ECO:0000259" key="2">
    <source>
        <dbReference type="PROSITE" id="PS51352"/>
    </source>
</evidence>
<dbReference type="RefSeq" id="WP_379712869.1">
    <property type="nucleotide sequence ID" value="NZ_JBHTBS010000006.1"/>
</dbReference>
<dbReference type="CDD" id="cd02947">
    <property type="entry name" value="TRX_family"/>
    <property type="match status" value="1"/>
</dbReference>
<gene>
    <name evidence="3" type="ORF">ACFQY0_12540</name>
</gene>
<evidence type="ECO:0000313" key="3">
    <source>
        <dbReference type="EMBL" id="MFC7338012.1"/>
    </source>
</evidence>
<organism evidence="3 4">
    <name type="scientific">Haloferula chungangensis</name>
    <dbReference type="NCBI Taxonomy" id="1048331"/>
    <lineage>
        <taxon>Bacteria</taxon>
        <taxon>Pseudomonadati</taxon>
        <taxon>Verrucomicrobiota</taxon>
        <taxon>Verrucomicrobiia</taxon>
        <taxon>Verrucomicrobiales</taxon>
        <taxon>Verrucomicrobiaceae</taxon>
        <taxon>Haloferula</taxon>
    </lineage>
</organism>
<reference evidence="4" key="1">
    <citation type="journal article" date="2019" name="Int. J. Syst. Evol. Microbiol.">
        <title>The Global Catalogue of Microorganisms (GCM) 10K type strain sequencing project: providing services to taxonomists for standard genome sequencing and annotation.</title>
        <authorList>
            <consortium name="The Broad Institute Genomics Platform"/>
            <consortium name="The Broad Institute Genome Sequencing Center for Infectious Disease"/>
            <person name="Wu L."/>
            <person name="Ma J."/>
        </authorList>
    </citation>
    <scope>NUCLEOTIDE SEQUENCE [LARGE SCALE GENOMIC DNA]</scope>
    <source>
        <strain evidence="4">CGMCC 4.1467</strain>
    </source>
</reference>
<dbReference type="InterPro" id="IPR013766">
    <property type="entry name" value="Thioredoxin_domain"/>
</dbReference>
<evidence type="ECO:0000256" key="1">
    <source>
        <dbReference type="SAM" id="MobiDB-lite"/>
    </source>
</evidence>
<protein>
    <submittedName>
        <fullName evidence="3">Thioredoxin family protein</fullName>
    </submittedName>
</protein>
<dbReference type="PROSITE" id="PS51352">
    <property type="entry name" value="THIOREDOXIN_2"/>
    <property type="match status" value="1"/>
</dbReference>
<dbReference type="Proteomes" id="UP001596472">
    <property type="component" value="Unassembled WGS sequence"/>
</dbReference>
<name>A0ABW2L9X9_9BACT</name>
<feature type="domain" description="Thioredoxin" evidence="2">
    <location>
        <begin position="12"/>
        <end position="137"/>
    </location>
</feature>
<feature type="region of interest" description="Disordered" evidence="1">
    <location>
        <begin position="138"/>
        <end position="158"/>
    </location>
</feature>
<keyword evidence="4" id="KW-1185">Reference proteome</keyword>
<dbReference type="PROSITE" id="PS51257">
    <property type="entry name" value="PROKAR_LIPOPROTEIN"/>
    <property type="match status" value="1"/>
</dbReference>